<protein>
    <recommendedName>
        <fullName evidence="17">Zinc finger, C4 type</fullName>
    </recommendedName>
</protein>
<evidence type="ECO:0000256" key="7">
    <source>
        <dbReference type="ARBA" id="ARBA00023163"/>
    </source>
</evidence>
<dbReference type="GO" id="GO:0008270">
    <property type="term" value="F:zinc ion binding"/>
    <property type="evidence" value="ECO:0007669"/>
    <property type="project" value="UniProtKB-KW"/>
</dbReference>
<evidence type="ECO:0000259" key="12">
    <source>
        <dbReference type="PROSITE" id="PS51030"/>
    </source>
</evidence>
<keyword evidence="6 10" id="KW-0238">DNA-binding</keyword>
<dbReference type="Gene3D" id="1.10.565.10">
    <property type="entry name" value="Retinoid X Receptor"/>
    <property type="match status" value="1"/>
</dbReference>
<evidence type="ECO:0000256" key="4">
    <source>
        <dbReference type="ARBA" id="ARBA00022833"/>
    </source>
</evidence>
<accession>A0A085NLC8</accession>
<dbReference type="SUPFAM" id="SSF57716">
    <property type="entry name" value="Glucocorticoid receptor-like (DNA-binding domain)"/>
    <property type="match status" value="1"/>
</dbReference>
<evidence type="ECO:0000256" key="8">
    <source>
        <dbReference type="ARBA" id="ARBA00023170"/>
    </source>
</evidence>
<dbReference type="SMART" id="SM00430">
    <property type="entry name" value="HOLI"/>
    <property type="match status" value="1"/>
</dbReference>
<comment type="subcellular location">
    <subcellularLocation>
        <location evidence="1 10">Nucleus</location>
    </subcellularLocation>
</comment>
<dbReference type="Pfam" id="PF00105">
    <property type="entry name" value="zf-C4"/>
    <property type="match status" value="1"/>
</dbReference>
<dbReference type="InterPro" id="IPR035500">
    <property type="entry name" value="NHR-like_dom_sf"/>
</dbReference>
<dbReference type="GO" id="GO:0003700">
    <property type="term" value="F:DNA-binding transcription factor activity"/>
    <property type="evidence" value="ECO:0007669"/>
    <property type="project" value="InterPro"/>
</dbReference>
<evidence type="ECO:0000256" key="1">
    <source>
        <dbReference type="ARBA" id="ARBA00004123"/>
    </source>
</evidence>
<evidence type="ECO:0008006" key="17">
    <source>
        <dbReference type="Google" id="ProtNLM"/>
    </source>
</evidence>
<reference evidence="15 16" key="1">
    <citation type="journal article" date="2014" name="Nat. Genet.">
        <title>Genome and transcriptome of the porcine whipworm Trichuris suis.</title>
        <authorList>
            <person name="Jex A.R."/>
            <person name="Nejsum P."/>
            <person name="Schwarz E.M."/>
            <person name="Hu L."/>
            <person name="Young N.D."/>
            <person name="Hall R.S."/>
            <person name="Korhonen P.K."/>
            <person name="Liao S."/>
            <person name="Thamsborg S."/>
            <person name="Xia J."/>
            <person name="Xu P."/>
            <person name="Wang S."/>
            <person name="Scheerlinck J.P."/>
            <person name="Hofmann A."/>
            <person name="Sternberg P.W."/>
            <person name="Wang J."/>
            <person name="Gasser R.B."/>
        </authorList>
    </citation>
    <scope>NUCLEOTIDE SEQUENCE [LARGE SCALE GENOMIC DNA]</scope>
    <source>
        <strain evidence="15">DCEP-RM93F</strain>
        <strain evidence="14">DCEP-RM93M</strain>
    </source>
</reference>
<evidence type="ECO:0000313" key="16">
    <source>
        <dbReference type="Proteomes" id="UP000030764"/>
    </source>
</evidence>
<dbReference type="GO" id="GO:0006357">
    <property type="term" value="P:regulation of transcription by RNA polymerase II"/>
    <property type="evidence" value="ECO:0007669"/>
    <property type="project" value="UniProtKB-ARBA"/>
</dbReference>
<feature type="region of interest" description="Disordered" evidence="11">
    <location>
        <begin position="360"/>
        <end position="384"/>
    </location>
</feature>
<dbReference type="Proteomes" id="UP000030758">
    <property type="component" value="Unassembled WGS sequence"/>
</dbReference>
<keyword evidence="3 10" id="KW-0863">Zinc-finger</keyword>
<evidence type="ECO:0000256" key="5">
    <source>
        <dbReference type="ARBA" id="ARBA00023015"/>
    </source>
</evidence>
<name>A0A085NLC8_9BILA</name>
<dbReference type="PROSITE" id="PS51030">
    <property type="entry name" value="NUCLEAR_REC_DBD_2"/>
    <property type="match status" value="1"/>
</dbReference>
<dbReference type="FunFam" id="3.30.50.10:FF:000006">
    <property type="entry name" value="Nuclear receptor subfamily 5 group A member"/>
    <property type="match status" value="1"/>
</dbReference>
<dbReference type="Pfam" id="PF00104">
    <property type="entry name" value="Hormone_recep"/>
    <property type="match status" value="1"/>
</dbReference>
<dbReference type="InterPro" id="IPR001628">
    <property type="entry name" value="Znf_hrmn_rcpt"/>
</dbReference>
<dbReference type="AlphaFoldDB" id="A0A085NLC8"/>
<keyword evidence="16" id="KW-1185">Reference proteome</keyword>
<keyword evidence="9 10" id="KW-0539">Nucleus</keyword>
<dbReference type="InterPro" id="IPR000536">
    <property type="entry name" value="Nucl_hrmn_rcpt_lig-bd"/>
</dbReference>
<dbReference type="EMBL" id="KL367489">
    <property type="protein sequence ID" value="KFD70274.1"/>
    <property type="molecule type" value="Genomic_DNA"/>
</dbReference>
<organism evidence="15">
    <name type="scientific">Trichuris suis</name>
    <name type="common">pig whipworm</name>
    <dbReference type="NCBI Taxonomy" id="68888"/>
    <lineage>
        <taxon>Eukaryota</taxon>
        <taxon>Metazoa</taxon>
        <taxon>Ecdysozoa</taxon>
        <taxon>Nematoda</taxon>
        <taxon>Enoplea</taxon>
        <taxon>Dorylaimia</taxon>
        <taxon>Trichinellida</taxon>
        <taxon>Trichuridae</taxon>
        <taxon>Trichuris</taxon>
    </lineage>
</organism>
<dbReference type="PANTHER" id="PTHR48092">
    <property type="entry name" value="KNIRPS-RELATED PROTEIN-RELATED"/>
    <property type="match status" value="1"/>
</dbReference>
<comment type="similarity">
    <text evidence="10">Belongs to the nuclear hormone receptor family.</text>
</comment>
<dbReference type="InterPro" id="IPR013088">
    <property type="entry name" value="Znf_NHR/GATA"/>
</dbReference>
<evidence type="ECO:0000313" key="15">
    <source>
        <dbReference type="EMBL" id="KFD70274.1"/>
    </source>
</evidence>
<evidence type="ECO:0000259" key="13">
    <source>
        <dbReference type="PROSITE" id="PS51843"/>
    </source>
</evidence>
<feature type="domain" description="NR LBD" evidence="13">
    <location>
        <begin position="392"/>
        <end position="650"/>
    </location>
</feature>
<feature type="compositionally biased region" description="Polar residues" evidence="11">
    <location>
        <begin position="372"/>
        <end position="384"/>
    </location>
</feature>
<dbReference type="PRINTS" id="PR00047">
    <property type="entry name" value="STROIDFINGER"/>
</dbReference>
<sequence>MTTSSLFPKPDVSGMTCADEDDNMQIGRPSVISTASSICSRLEGADTTTASMATMKRQYELGSTDVLQPTVIRPPVDLVQLFQYYQLAMLHFQQVQQKAVQSNMDSPLHRVLSTLVSAQSEQRASCILSSLLRRDPWCSQSSPTVSTKGPVNLLPSSASFPSFRAKVESMPIGSSEGQQQSRRDAHLRRPQENCEWLKHYWNQCDRKAPSALVSDWNRHDQNARNQCRNARLSAIQDPMACIICGDKSSGLHYGIYTCEGCKGFFKRTVQNKRVYRCVVGDGKCAVTKEQRNRCQYCRFQKCLRKGMILEVILILLPAVREDRMPGGRNGSTIYNLYKMTCKRYGRKKLVVPTEDGFSIETQGFDEDDTQRSRSTNEMVPDSSSCLGTERLSLSTLLDDLVERDQLESLICLQCPVSEKCHDASSRLTQIGEEIVRKLVQWTRNLPFYNDLPTEVFTALLEQNWPQIVLLSTTFYLYNRSQTEDASSLDWSFADYKFNLRVLSKRISDALGKRVPEELVEAEAGMLVKEFTHLVESFRRLKLSRHAYVCLKVITLFQGKQAPHPSLFRVQPLHAGQMAADPQMNYFQEHLIKLLHIQLSQNDSSSSLGQVLTWLPRLQNVSNILLQCRMLYVPFMLSQPEPVIRDPANACQTSLLPVNANDDSCNAKETVEHNDSWSKPPLASPVEKSSACSSVAATAADYADVDS</sequence>
<evidence type="ECO:0000256" key="9">
    <source>
        <dbReference type="ARBA" id="ARBA00023242"/>
    </source>
</evidence>
<evidence type="ECO:0000313" key="14">
    <source>
        <dbReference type="EMBL" id="KFD49905.1"/>
    </source>
</evidence>
<dbReference type="PROSITE" id="PS00031">
    <property type="entry name" value="NUCLEAR_REC_DBD_1"/>
    <property type="match status" value="1"/>
</dbReference>
<dbReference type="GO" id="GO:0043565">
    <property type="term" value="F:sequence-specific DNA binding"/>
    <property type="evidence" value="ECO:0007669"/>
    <property type="project" value="InterPro"/>
</dbReference>
<evidence type="ECO:0000256" key="10">
    <source>
        <dbReference type="RuleBase" id="RU004334"/>
    </source>
</evidence>
<evidence type="ECO:0000256" key="3">
    <source>
        <dbReference type="ARBA" id="ARBA00022771"/>
    </source>
</evidence>
<dbReference type="PRINTS" id="PR00398">
    <property type="entry name" value="STRDHORMONER"/>
</dbReference>
<dbReference type="SMART" id="SM00399">
    <property type="entry name" value="ZnF_C4"/>
    <property type="match status" value="1"/>
</dbReference>
<keyword evidence="4 10" id="KW-0862">Zinc</keyword>
<dbReference type="SUPFAM" id="SSF48508">
    <property type="entry name" value="Nuclear receptor ligand-binding domain"/>
    <property type="match status" value="1"/>
</dbReference>
<evidence type="ECO:0000256" key="11">
    <source>
        <dbReference type="SAM" id="MobiDB-lite"/>
    </source>
</evidence>
<keyword evidence="8 10" id="KW-0675">Receptor</keyword>
<keyword evidence="5 10" id="KW-0805">Transcription regulation</keyword>
<dbReference type="InterPro" id="IPR050200">
    <property type="entry name" value="Nuclear_hormone_rcpt_NR3"/>
</dbReference>
<evidence type="ECO:0000256" key="2">
    <source>
        <dbReference type="ARBA" id="ARBA00022723"/>
    </source>
</evidence>
<dbReference type="EMBL" id="KL363262">
    <property type="protein sequence ID" value="KFD49905.1"/>
    <property type="molecule type" value="Genomic_DNA"/>
</dbReference>
<dbReference type="Gene3D" id="3.30.50.10">
    <property type="entry name" value="Erythroid Transcription Factor GATA-1, subunit A"/>
    <property type="match status" value="1"/>
</dbReference>
<dbReference type="InterPro" id="IPR001723">
    <property type="entry name" value="Nuclear_hrmn_rcpt"/>
</dbReference>
<dbReference type="GO" id="GO:0005634">
    <property type="term" value="C:nucleus"/>
    <property type="evidence" value="ECO:0007669"/>
    <property type="project" value="UniProtKB-SubCell"/>
</dbReference>
<dbReference type="Proteomes" id="UP000030764">
    <property type="component" value="Unassembled WGS sequence"/>
</dbReference>
<gene>
    <name evidence="14" type="ORF">M513_09234</name>
    <name evidence="15" type="ORF">M514_09234</name>
</gene>
<feature type="domain" description="Nuclear receptor" evidence="12">
    <location>
        <begin position="238"/>
        <end position="314"/>
    </location>
</feature>
<evidence type="ECO:0000256" key="6">
    <source>
        <dbReference type="ARBA" id="ARBA00023125"/>
    </source>
</evidence>
<proteinExistence type="inferred from homology"/>
<keyword evidence="7 10" id="KW-0804">Transcription</keyword>
<dbReference type="PROSITE" id="PS51843">
    <property type="entry name" value="NR_LBD"/>
    <property type="match status" value="1"/>
</dbReference>
<keyword evidence="2 10" id="KW-0479">Metal-binding</keyword>